<comment type="function">
    <text evidence="6">Exhibits a very high intrinsic GTPase hydrolysis rate. Involved in the addition of a carboxymethylaminomethyl (cmnm) group at the wobble position (U34) of certain tRNAs, forming tRNA-cmnm(5)s(2)U34.</text>
</comment>
<dbReference type="SUPFAM" id="SSF116878">
    <property type="entry name" value="TrmE connector domain"/>
    <property type="match status" value="1"/>
</dbReference>
<keyword evidence="8" id="KW-0175">Coiled coil</keyword>
<evidence type="ECO:0000256" key="1">
    <source>
        <dbReference type="ARBA" id="ARBA00011043"/>
    </source>
</evidence>
<feature type="binding site" evidence="6">
    <location>
        <position position="486"/>
    </location>
    <ligand>
        <name>(6S)-5-formyl-5,6,7,8-tetrahydrofolate</name>
        <dbReference type="ChEBI" id="CHEBI:57457"/>
    </ligand>
</feature>
<dbReference type="Gene3D" id="3.40.50.300">
    <property type="entry name" value="P-loop containing nucleotide triphosphate hydrolases"/>
    <property type="match status" value="1"/>
</dbReference>
<keyword evidence="4 6" id="KW-0630">Potassium</keyword>
<dbReference type="HAMAP" id="MF_00379">
    <property type="entry name" value="GTPase_MnmE"/>
    <property type="match status" value="1"/>
</dbReference>
<dbReference type="Gene3D" id="3.30.1360.120">
    <property type="entry name" value="Probable tRNA modification gtpase trme, domain 1"/>
    <property type="match status" value="1"/>
</dbReference>
<evidence type="ECO:0000256" key="8">
    <source>
        <dbReference type="SAM" id="Coils"/>
    </source>
</evidence>
<dbReference type="EC" id="3.6.-.-" evidence="6"/>
<dbReference type="InterPro" id="IPR027368">
    <property type="entry name" value="MnmE_dom2"/>
</dbReference>
<dbReference type="Gene3D" id="1.20.120.430">
    <property type="entry name" value="tRNA modification GTPase MnmE domain 2"/>
    <property type="match status" value="1"/>
</dbReference>
<dbReference type="InterPro" id="IPR031168">
    <property type="entry name" value="G_TrmE"/>
</dbReference>
<dbReference type="Pfam" id="PF10396">
    <property type="entry name" value="TrmE_N"/>
    <property type="match status" value="1"/>
</dbReference>
<accession>A0ABU3K928</accession>
<evidence type="ECO:0000256" key="2">
    <source>
        <dbReference type="ARBA" id="ARBA00022694"/>
    </source>
</evidence>
<evidence type="ECO:0000313" key="11">
    <source>
        <dbReference type="Proteomes" id="UP001250932"/>
    </source>
</evidence>
<dbReference type="PRINTS" id="PR00449">
    <property type="entry name" value="RASTRNSFRMNG"/>
</dbReference>
<dbReference type="InterPro" id="IPR025867">
    <property type="entry name" value="MnmE_helical"/>
</dbReference>
<keyword evidence="6" id="KW-0460">Magnesium</keyword>
<keyword evidence="11" id="KW-1185">Reference proteome</keyword>
<dbReference type="Proteomes" id="UP001250932">
    <property type="component" value="Unassembled WGS sequence"/>
</dbReference>
<dbReference type="InterPro" id="IPR027417">
    <property type="entry name" value="P-loop_NTPase"/>
</dbReference>
<dbReference type="PANTHER" id="PTHR42714:SF2">
    <property type="entry name" value="TRNA MODIFICATION GTPASE GTPBP3, MITOCHONDRIAL"/>
    <property type="match status" value="1"/>
</dbReference>
<feature type="binding site" evidence="6">
    <location>
        <position position="246"/>
    </location>
    <ligand>
        <name>Mg(2+)</name>
        <dbReference type="ChEBI" id="CHEBI:18420"/>
    </ligand>
</feature>
<keyword evidence="5 6" id="KW-0342">GTP-binding</keyword>
<comment type="subcellular location">
    <subcellularLocation>
        <location evidence="6">Cytoplasm</location>
    </subcellularLocation>
</comment>
<keyword evidence="6" id="KW-0479">Metal-binding</keyword>
<evidence type="ECO:0000256" key="7">
    <source>
        <dbReference type="RuleBase" id="RU003313"/>
    </source>
</evidence>
<dbReference type="InterPro" id="IPR018948">
    <property type="entry name" value="GTP-bd_TrmE_N"/>
</dbReference>
<feature type="binding site" evidence="6">
    <location>
        <position position="25"/>
    </location>
    <ligand>
        <name>(6S)-5-formyl-5,6,7,8-tetrahydrofolate</name>
        <dbReference type="ChEBI" id="CHEBI:57457"/>
    </ligand>
</feature>
<dbReference type="SUPFAM" id="SSF52540">
    <property type="entry name" value="P-loop containing nucleoside triphosphate hydrolases"/>
    <property type="match status" value="1"/>
</dbReference>
<dbReference type="PROSITE" id="PS51709">
    <property type="entry name" value="G_TRME"/>
    <property type="match status" value="1"/>
</dbReference>
<dbReference type="CDD" id="cd14858">
    <property type="entry name" value="TrmE_N"/>
    <property type="match status" value="1"/>
</dbReference>
<feature type="binding site" evidence="6">
    <location>
        <position position="267"/>
    </location>
    <ligand>
        <name>Mg(2+)</name>
        <dbReference type="ChEBI" id="CHEBI:18420"/>
    </ligand>
</feature>
<gene>
    <name evidence="6 10" type="primary">mnmE</name>
    <name evidence="6" type="synonym">trmE</name>
    <name evidence="10" type="ORF">PPG34_11095</name>
</gene>
<evidence type="ECO:0000259" key="9">
    <source>
        <dbReference type="PROSITE" id="PS51709"/>
    </source>
</evidence>
<comment type="subunit">
    <text evidence="6">Homodimer. Heterotetramer of two MnmE and two MnmG subunits.</text>
</comment>
<dbReference type="Pfam" id="PF12631">
    <property type="entry name" value="MnmE_helical"/>
    <property type="match status" value="1"/>
</dbReference>
<feature type="binding site" evidence="6">
    <location>
        <position position="97"/>
    </location>
    <ligand>
        <name>(6S)-5-formyl-5,6,7,8-tetrahydrofolate</name>
        <dbReference type="ChEBI" id="CHEBI:57457"/>
    </ligand>
</feature>
<comment type="cofactor">
    <cofactor evidence="6">
        <name>K(+)</name>
        <dbReference type="ChEBI" id="CHEBI:29103"/>
    </cofactor>
    <text evidence="6">Binds 1 potassium ion per subunit.</text>
</comment>
<protein>
    <recommendedName>
        <fullName evidence="6">tRNA modification GTPase MnmE</fullName>
        <ecNumber evidence="6">3.6.-.-</ecNumber>
    </recommendedName>
</protein>
<dbReference type="InterPro" id="IPR004520">
    <property type="entry name" value="GTPase_MnmE"/>
</dbReference>
<sequence length="486" mass="53247">METSGEDTICAIATPMGEGGVGIVRVSGDGAIALSSNVVRPRTLPSLEHLTSHRMYLCDVLADWGNESDAPSHVPLDEALVVVMKRPRSYTGEDVVEIQTHGGPLILRSTCDALIRGGARMAEPGEFTKRAFLNGRLDLIQAEAVLDTIQATTASSLRTAQVLLRGQLTKEVELLREELIRNLAHLEAGMDFVEEDISFIQNEELALVLQYTHSKLQELIDSFEEGRIVREGIKAAIIGRPNVGKSSLLNALLKTDRAIVSPTPGTTRDVIDEAVNVAGLHMRLLDTAGLRQTEDFIEEEGMRRTKQAVEEADLLLILVDGSVGVTEDDRALIQNYQNDRCLMIINKCDLSINISPKEISVLESWIEPRSPAADKKNTGMTKRIIQISAKTGDGLDELKKSIRSCFLKDNFEPGQAPMVTHLRHKTALTKARDSIQQAQASIKAEMDGECIALDMRGALDSLGEITGAISTEDILDRIFRDFCIGK</sequence>
<keyword evidence="3 6" id="KW-0547">Nucleotide-binding</keyword>
<evidence type="ECO:0000256" key="3">
    <source>
        <dbReference type="ARBA" id="ARBA00022741"/>
    </source>
</evidence>
<feature type="binding site" evidence="6">
    <location>
        <position position="136"/>
    </location>
    <ligand>
        <name>(6S)-5-formyl-5,6,7,8-tetrahydrofolate</name>
        <dbReference type="ChEBI" id="CHEBI:57457"/>
    </ligand>
</feature>
<dbReference type="InterPro" id="IPR027266">
    <property type="entry name" value="TrmE/GcvT-like"/>
</dbReference>
<dbReference type="NCBIfam" id="TIGR00450">
    <property type="entry name" value="mnmE_trmE_thdF"/>
    <property type="match status" value="1"/>
</dbReference>
<keyword evidence="6" id="KW-0963">Cytoplasm</keyword>
<dbReference type="CDD" id="cd04164">
    <property type="entry name" value="trmE"/>
    <property type="match status" value="1"/>
</dbReference>
<proteinExistence type="inferred from homology"/>
<dbReference type="EMBL" id="JAQOUE010000001">
    <property type="protein sequence ID" value="MDT7042901.1"/>
    <property type="molecule type" value="Genomic_DNA"/>
</dbReference>
<feature type="binding site" evidence="6">
    <location>
        <begin position="242"/>
        <end position="247"/>
    </location>
    <ligand>
        <name>GTP</name>
        <dbReference type="ChEBI" id="CHEBI:37565"/>
    </ligand>
</feature>
<dbReference type="InterPro" id="IPR006073">
    <property type="entry name" value="GTP-bd"/>
</dbReference>
<feature type="coiled-coil region" evidence="8">
    <location>
        <begin position="176"/>
        <end position="203"/>
    </location>
</feature>
<organism evidence="10 11">
    <name type="scientific">Candidatus Nitronereus thalassa</name>
    <dbReference type="NCBI Taxonomy" id="3020898"/>
    <lineage>
        <taxon>Bacteria</taxon>
        <taxon>Pseudomonadati</taxon>
        <taxon>Nitrospirota</taxon>
        <taxon>Nitrospiria</taxon>
        <taxon>Nitrospirales</taxon>
        <taxon>Nitrospiraceae</taxon>
        <taxon>Candidatus Nitronereus</taxon>
    </lineage>
</organism>
<comment type="similarity">
    <text evidence="1 6 7">Belongs to the TRAFAC class TrmE-Era-EngA-EngB-Septin-like GTPase superfamily. TrmE GTPase family.</text>
</comment>
<feature type="binding site" evidence="6">
    <location>
        <begin position="286"/>
        <end position="289"/>
    </location>
    <ligand>
        <name>GTP</name>
        <dbReference type="ChEBI" id="CHEBI:37565"/>
    </ligand>
</feature>
<comment type="caution">
    <text evidence="10">The sequence shown here is derived from an EMBL/GenBank/DDBJ whole genome shotgun (WGS) entry which is preliminary data.</text>
</comment>
<reference evidence="10 11" key="1">
    <citation type="journal article" date="2023" name="ISME J.">
        <title>Cultivation and genomic characterization of novel and ubiquitous marine nitrite-oxidizing bacteria from the Nitrospirales.</title>
        <authorList>
            <person name="Mueller A.J."/>
            <person name="Daebeler A."/>
            <person name="Herbold C.W."/>
            <person name="Kirkegaard R.H."/>
            <person name="Daims H."/>
        </authorList>
    </citation>
    <scope>NUCLEOTIDE SEQUENCE [LARGE SCALE GENOMIC DNA]</scope>
    <source>
        <strain evidence="10 11">EB</strain>
    </source>
</reference>
<evidence type="ECO:0000313" key="10">
    <source>
        <dbReference type="EMBL" id="MDT7042901.1"/>
    </source>
</evidence>
<evidence type="ECO:0000256" key="5">
    <source>
        <dbReference type="ARBA" id="ARBA00023134"/>
    </source>
</evidence>
<name>A0ABU3K928_9BACT</name>
<dbReference type="PANTHER" id="PTHR42714">
    <property type="entry name" value="TRNA MODIFICATION GTPASE GTPBP3"/>
    <property type="match status" value="1"/>
</dbReference>
<dbReference type="NCBIfam" id="TIGR00231">
    <property type="entry name" value="small_GTP"/>
    <property type="match status" value="1"/>
</dbReference>
<evidence type="ECO:0000256" key="6">
    <source>
        <dbReference type="HAMAP-Rule" id="MF_00379"/>
    </source>
</evidence>
<keyword evidence="6 10" id="KW-0378">Hydrolase</keyword>
<feature type="domain" description="TrmE-type G" evidence="9">
    <location>
        <begin position="232"/>
        <end position="407"/>
    </location>
</feature>
<dbReference type="InterPro" id="IPR005225">
    <property type="entry name" value="Small_GTP-bd"/>
</dbReference>
<dbReference type="GO" id="GO:0016787">
    <property type="term" value="F:hydrolase activity"/>
    <property type="evidence" value="ECO:0007669"/>
    <property type="project" value="UniProtKB-KW"/>
</dbReference>
<dbReference type="NCBIfam" id="NF003661">
    <property type="entry name" value="PRK05291.1-3"/>
    <property type="match status" value="1"/>
</dbReference>
<feature type="binding site" evidence="6">
    <location>
        <begin position="261"/>
        <end position="267"/>
    </location>
    <ligand>
        <name>GTP</name>
        <dbReference type="ChEBI" id="CHEBI:37565"/>
    </ligand>
</feature>
<dbReference type="RefSeq" id="WP_313833367.1">
    <property type="nucleotide sequence ID" value="NZ_JAQOUE010000001.1"/>
</dbReference>
<keyword evidence="2 6" id="KW-0819">tRNA processing</keyword>
<dbReference type="Pfam" id="PF01926">
    <property type="entry name" value="MMR_HSR1"/>
    <property type="match status" value="1"/>
</dbReference>
<evidence type="ECO:0000256" key="4">
    <source>
        <dbReference type="ARBA" id="ARBA00022958"/>
    </source>
</evidence>
<comment type="caution">
    <text evidence="6">Lacks conserved residue(s) required for the propagation of feature annotation.</text>
</comment>